<comment type="caution">
    <text evidence="2">The sequence shown here is derived from an EMBL/GenBank/DDBJ whole genome shotgun (WGS) entry which is preliminary data.</text>
</comment>
<dbReference type="EMBL" id="JAPEUX010000003">
    <property type="protein sequence ID" value="KAJ4355615.1"/>
    <property type="molecule type" value="Genomic_DNA"/>
</dbReference>
<dbReference type="InterPro" id="IPR011009">
    <property type="entry name" value="Kinase-like_dom_sf"/>
</dbReference>
<dbReference type="Gene3D" id="1.10.510.10">
    <property type="entry name" value="Transferase(Phosphotransferase) domain 1"/>
    <property type="match status" value="1"/>
</dbReference>
<protein>
    <recommendedName>
        <fullName evidence="1">Protein kinase domain-containing protein</fullName>
    </recommendedName>
</protein>
<accession>A0A9W9CCF0</accession>
<dbReference type="Pfam" id="PF00069">
    <property type="entry name" value="Pkinase"/>
    <property type="match status" value="1"/>
</dbReference>
<dbReference type="OrthoDB" id="626167at2759"/>
<dbReference type="GeneID" id="80907165"/>
<feature type="domain" description="Protein kinase" evidence="1">
    <location>
        <begin position="108"/>
        <end position="397"/>
    </location>
</feature>
<dbReference type="SUPFAM" id="SSF56112">
    <property type="entry name" value="Protein kinase-like (PK-like)"/>
    <property type="match status" value="1"/>
</dbReference>
<dbReference type="RefSeq" id="XP_056072741.1">
    <property type="nucleotide sequence ID" value="XM_056212433.1"/>
</dbReference>
<dbReference type="InterPro" id="IPR000719">
    <property type="entry name" value="Prot_kinase_dom"/>
</dbReference>
<organism evidence="2 3">
    <name type="scientific">Didymosphaeria variabile</name>
    <dbReference type="NCBI Taxonomy" id="1932322"/>
    <lineage>
        <taxon>Eukaryota</taxon>
        <taxon>Fungi</taxon>
        <taxon>Dikarya</taxon>
        <taxon>Ascomycota</taxon>
        <taxon>Pezizomycotina</taxon>
        <taxon>Dothideomycetes</taxon>
        <taxon>Pleosporomycetidae</taxon>
        <taxon>Pleosporales</taxon>
        <taxon>Massarineae</taxon>
        <taxon>Didymosphaeriaceae</taxon>
        <taxon>Didymosphaeria</taxon>
    </lineage>
</organism>
<evidence type="ECO:0000313" key="2">
    <source>
        <dbReference type="EMBL" id="KAJ4355615.1"/>
    </source>
</evidence>
<keyword evidence="3" id="KW-1185">Reference proteome</keyword>
<proteinExistence type="predicted"/>
<dbReference type="PROSITE" id="PS50011">
    <property type="entry name" value="PROTEIN_KINASE_DOM"/>
    <property type="match status" value="1"/>
</dbReference>
<gene>
    <name evidence="2" type="ORF">N0V89_003635</name>
</gene>
<evidence type="ECO:0000259" key="1">
    <source>
        <dbReference type="PROSITE" id="PS50011"/>
    </source>
</evidence>
<dbReference type="InterPro" id="IPR050167">
    <property type="entry name" value="Ser_Thr_protein_kinase"/>
</dbReference>
<evidence type="ECO:0000313" key="3">
    <source>
        <dbReference type="Proteomes" id="UP001140513"/>
    </source>
</evidence>
<dbReference type="GO" id="GO:0005524">
    <property type="term" value="F:ATP binding"/>
    <property type="evidence" value="ECO:0007669"/>
    <property type="project" value="InterPro"/>
</dbReference>
<reference evidence="2" key="1">
    <citation type="submission" date="2022-10" db="EMBL/GenBank/DDBJ databases">
        <title>Tapping the CABI collections for fungal endophytes: first genome assemblies for Collariella, Neodidymelliopsis, Ascochyta clinopodiicola, Didymella pomorum, Didymosphaeria variabile, Neocosmospora piperis and Neocucurbitaria cava.</title>
        <authorList>
            <person name="Hill R."/>
        </authorList>
    </citation>
    <scope>NUCLEOTIDE SEQUENCE</scope>
    <source>
        <strain evidence="2">IMI 356815</strain>
    </source>
</reference>
<dbReference type="AlphaFoldDB" id="A0A9W9CCF0"/>
<dbReference type="Proteomes" id="UP001140513">
    <property type="component" value="Unassembled WGS sequence"/>
</dbReference>
<dbReference type="PANTHER" id="PTHR23257">
    <property type="entry name" value="SERINE-THREONINE PROTEIN KINASE"/>
    <property type="match status" value="1"/>
</dbReference>
<sequence length="504" mass="57702">MQANLDVMKRIAFLNGEENQKLSKITKETSKDSRAVKALTTIATMYLPASLIAEPFYRLVHHYSVPTATSRITGHGTKRMFREKIANIITLLSVTHNLPLDMAFVTWEATLGAIGSGATSEVRQRMLSLHKSIAFKAPRQLTDQDNLQAFEENEGQLHGDYRNIVNEIFILCSEGLRSHPNIINLEAITWHYDQTSKAVWPILIFEKAEEGDLATFMNSDRGRTLGIRKRLELCQDIAIALLNIHRYSIIHGDIGPRNLLVFHEGDDVYIKMTDFGYAALMHAGDHIDMARTWPWHAPEIGSQWDFDFEDARRVDFYAFGMVCAWILLDTEYLRTKSNTASANQLADTKEYIADLRKEDSVLETVIELLDKLDSLEVEQRLELKLFFEGTLQDHPETRKLHVKGIFYDYGKRTDIGNLTFEEPPRITFQIEEIPYTAQFKVSRIWSQAIIGDFRLWDAVFAALMIQAENHPDQSCRNNAMFQLAICFELGFGCLHSTSESSRWL</sequence>
<dbReference type="GO" id="GO:0005737">
    <property type="term" value="C:cytoplasm"/>
    <property type="evidence" value="ECO:0007669"/>
    <property type="project" value="TreeGrafter"/>
</dbReference>
<dbReference type="GO" id="GO:0007165">
    <property type="term" value="P:signal transduction"/>
    <property type="evidence" value="ECO:0007669"/>
    <property type="project" value="TreeGrafter"/>
</dbReference>
<name>A0A9W9CCF0_9PLEO</name>
<dbReference type="GO" id="GO:0004672">
    <property type="term" value="F:protein kinase activity"/>
    <property type="evidence" value="ECO:0007669"/>
    <property type="project" value="InterPro"/>
</dbReference>
<dbReference type="PANTHER" id="PTHR23257:SF706">
    <property type="entry name" value="PROTO-ONCOGENE SERINE_THREONINE-PROTEIN KINASE MOS"/>
    <property type="match status" value="1"/>
</dbReference>